<protein>
    <submittedName>
        <fullName evidence="8">Alcohol dehydrogenase</fullName>
    </submittedName>
</protein>
<dbReference type="Pfam" id="PF00107">
    <property type="entry name" value="ADH_zinc_N"/>
    <property type="match status" value="1"/>
</dbReference>
<dbReference type="SMART" id="SM00829">
    <property type="entry name" value="PKS_ER"/>
    <property type="match status" value="1"/>
</dbReference>
<keyword evidence="4 6" id="KW-0862">Zinc</keyword>
<comment type="similarity">
    <text evidence="2 6">Belongs to the zinc-containing alcohol dehydrogenase family.</text>
</comment>
<dbReference type="Gene3D" id="3.90.180.10">
    <property type="entry name" value="Medium-chain alcohol dehydrogenases, catalytic domain"/>
    <property type="match status" value="1"/>
</dbReference>
<evidence type="ECO:0000313" key="8">
    <source>
        <dbReference type="EMBL" id="POP52760.1"/>
    </source>
</evidence>
<dbReference type="CDD" id="cd08278">
    <property type="entry name" value="benzyl_alcohol_DH"/>
    <property type="match status" value="1"/>
</dbReference>
<dbReference type="PANTHER" id="PTHR43350">
    <property type="entry name" value="NAD-DEPENDENT ALCOHOL DEHYDROGENASE"/>
    <property type="match status" value="1"/>
</dbReference>
<dbReference type="GO" id="GO:0016616">
    <property type="term" value="F:oxidoreductase activity, acting on the CH-OH group of donors, NAD or NADP as acceptor"/>
    <property type="evidence" value="ECO:0007669"/>
    <property type="project" value="UniProtKB-ARBA"/>
</dbReference>
<evidence type="ECO:0000256" key="1">
    <source>
        <dbReference type="ARBA" id="ARBA00001947"/>
    </source>
</evidence>
<dbReference type="InterPro" id="IPR002328">
    <property type="entry name" value="ADH_Zn_CS"/>
</dbReference>
<evidence type="ECO:0000256" key="6">
    <source>
        <dbReference type="RuleBase" id="RU361277"/>
    </source>
</evidence>
<evidence type="ECO:0000256" key="5">
    <source>
        <dbReference type="ARBA" id="ARBA00023002"/>
    </source>
</evidence>
<comment type="caution">
    <text evidence="8">The sequence shown here is derived from an EMBL/GenBank/DDBJ whole genome shotgun (WGS) entry which is preliminary data.</text>
</comment>
<feature type="domain" description="Enoyl reductase (ER)" evidence="7">
    <location>
        <begin position="12"/>
        <end position="361"/>
    </location>
</feature>
<reference evidence="8 9" key="1">
    <citation type="submission" date="2018-01" db="EMBL/GenBank/DDBJ databases">
        <authorList>
            <person name="Yu X.-D."/>
        </authorList>
    </citation>
    <scope>NUCLEOTIDE SEQUENCE [LARGE SCALE GENOMIC DNA]</scope>
    <source>
        <strain evidence="8 9">ZX-21</strain>
    </source>
</reference>
<evidence type="ECO:0000259" key="7">
    <source>
        <dbReference type="SMART" id="SM00829"/>
    </source>
</evidence>
<dbReference type="EMBL" id="PQGG01000024">
    <property type="protein sequence ID" value="POP52760.1"/>
    <property type="molecule type" value="Genomic_DNA"/>
</dbReference>
<dbReference type="Proteomes" id="UP000237222">
    <property type="component" value="Unassembled WGS sequence"/>
</dbReference>
<name>A0A2S4HFM2_9GAMM</name>
<evidence type="ECO:0000256" key="2">
    <source>
        <dbReference type="ARBA" id="ARBA00008072"/>
    </source>
</evidence>
<dbReference type="GO" id="GO:0008270">
    <property type="term" value="F:zinc ion binding"/>
    <property type="evidence" value="ECO:0007669"/>
    <property type="project" value="InterPro"/>
</dbReference>
<dbReference type="SUPFAM" id="SSF51735">
    <property type="entry name" value="NAD(P)-binding Rossmann-fold domains"/>
    <property type="match status" value="1"/>
</dbReference>
<dbReference type="InterPro" id="IPR013149">
    <property type="entry name" value="ADH-like_C"/>
</dbReference>
<dbReference type="OrthoDB" id="9771084at2"/>
<dbReference type="PROSITE" id="PS00059">
    <property type="entry name" value="ADH_ZINC"/>
    <property type="match status" value="1"/>
</dbReference>
<proteinExistence type="inferred from homology"/>
<evidence type="ECO:0000256" key="4">
    <source>
        <dbReference type="ARBA" id="ARBA00022833"/>
    </source>
</evidence>
<evidence type="ECO:0000256" key="3">
    <source>
        <dbReference type="ARBA" id="ARBA00022723"/>
    </source>
</evidence>
<dbReference type="Gene3D" id="3.40.50.720">
    <property type="entry name" value="NAD(P)-binding Rossmann-like Domain"/>
    <property type="match status" value="1"/>
</dbReference>
<organism evidence="8 9">
    <name type="scientific">Zhongshania marina</name>
    <dbReference type="NCBI Taxonomy" id="2304603"/>
    <lineage>
        <taxon>Bacteria</taxon>
        <taxon>Pseudomonadati</taxon>
        <taxon>Pseudomonadota</taxon>
        <taxon>Gammaproteobacteria</taxon>
        <taxon>Cellvibrionales</taxon>
        <taxon>Spongiibacteraceae</taxon>
        <taxon>Zhongshania</taxon>
    </lineage>
</organism>
<sequence>MLITAAVVKEQGGAFCIENCELDSPKANEVLVEVEATGICHTDIAARDQYMPVPLPAVLGHEGVGRILQLGDGVSEFAIGDRVLMSFGSCGQCKNCRNAAPGYCDQGLVYQVLGSRSDGSSPISQQGKAITGHFFAQSSFASHAVAATQNMVPLADDLDPTLMAPLACGVQTGMGSVLLSMAAESGSSICILGCGTVGLSAIAAAKIAGCNPIIAVDIMDSRLEMARELGASHCIRGDQESLQKALQKLGGIDYALDTTGAPAVADAAFQTLKPRGCLVCVGVGKPGAKLNIDMGLLMATGKQIRGAIEGDAVPRDFIPRMIEYYRAGQLPLDKLVTRYAFEDINQAVADTLSGKVIKPVLSMSN</sequence>
<accession>A0A2S4HFM2</accession>
<dbReference type="RefSeq" id="WP_103684383.1">
    <property type="nucleotide sequence ID" value="NZ_PQGG01000024.1"/>
</dbReference>
<dbReference type="PANTHER" id="PTHR43350:SF2">
    <property type="entry name" value="GROES-LIKE ZINC-BINDING ALCOHOL DEHYDROGENASE FAMILY PROTEIN"/>
    <property type="match status" value="1"/>
</dbReference>
<dbReference type="AlphaFoldDB" id="A0A2S4HFM2"/>
<dbReference type="InterPro" id="IPR020843">
    <property type="entry name" value="ER"/>
</dbReference>
<gene>
    <name evidence="8" type="ORF">C0068_10150</name>
</gene>
<dbReference type="FunFam" id="3.40.50.720:FF:000003">
    <property type="entry name" value="S-(hydroxymethyl)glutathione dehydrogenase"/>
    <property type="match status" value="1"/>
</dbReference>
<dbReference type="Pfam" id="PF08240">
    <property type="entry name" value="ADH_N"/>
    <property type="match status" value="1"/>
</dbReference>
<dbReference type="InterPro" id="IPR011032">
    <property type="entry name" value="GroES-like_sf"/>
</dbReference>
<dbReference type="SUPFAM" id="SSF50129">
    <property type="entry name" value="GroES-like"/>
    <property type="match status" value="1"/>
</dbReference>
<keyword evidence="5" id="KW-0560">Oxidoreductase</keyword>
<keyword evidence="3 6" id="KW-0479">Metal-binding</keyword>
<comment type="cofactor">
    <cofactor evidence="1 6">
        <name>Zn(2+)</name>
        <dbReference type="ChEBI" id="CHEBI:29105"/>
    </cofactor>
</comment>
<dbReference type="InterPro" id="IPR036291">
    <property type="entry name" value="NAD(P)-bd_dom_sf"/>
</dbReference>
<evidence type="ECO:0000313" key="9">
    <source>
        <dbReference type="Proteomes" id="UP000237222"/>
    </source>
</evidence>
<dbReference type="InterPro" id="IPR013154">
    <property type="entry name" value="ADH-like_N"/>
</dbReference>